<reference evidence="5 6" key="1">
    <citation type="submission" date="2020-03" db="EMBL/GenBank/DDBJ databases">
        <title>Alteromonas ponticola sp. nov., isolated from seawater.</title>
        <authorList>
            <person name="Yoon J.-H."/>
            <person name="Kim Y.-O."/>
        </authorList>
    </citation>
    <scope>NUCLEOTIDE SEQUENCE [LARGE SCALE GENOMIC DNA]</scope>
    <source>
        <strain evidence="5 6">MYP5</strain>
    </source>
</reference>
<dbReference type="InterPro" id="IPR008964">
    <property type="entry name" value="Invasin/intimin_cell_adhesion"/>
</dbReference>
<evidence type="ECO:0000256" key="3">
    <source>
        <dbReference type="SAM" id="SignalP"/>
    </source>
</evidence>
<dbReference type="PANTHER" id="PTHR39576">
    <property type="entry name" value="ATTACHING AND EFFACING PROTEIN HOMOLOG-RELATED-RELATED"/>
    <property type="match status" value="1"/>
</dbReference>
<dbReference type="InterPro" id="IPR003344">
    <property type="entry name" value="Big_1_dom"/>
</dbReference>
<protein>
    <submittedName>
        <fullName evidence="5">Invasin</fullName>
    </submittedName>
</protein>
<dbReference type="PROSITE" id="PS51257">
    <property type="entry name" value="PROKAR_LIPOPROTEIN"/>
    <property type="match status" value="1"/>
</dbReference>
<comment type="caution">
    <text evidence="5">The sequence shown here is derived from an EMBL/GenBank/DDBJ whole genome shotgun (WGS) entry which is preliminary data.</text>
</comment>
<accession>A0ABX1QWT7</accession>
<dbReference type="PROSITE" id="PS51127">
    <property type="entry name" value="BIG1"/>
    <property type="match status" value="2"/>
</dbReference>
<evidence type="ECO:0000313" key="6">
    <source>
        <dbReference type="Proteomes" id="UP000709336"/>
    </source>
</evidence>
<sequence>MKAFAKSLAFFSMLLFLYACGGGGEITRDGDGGTPPPPDATGETNVTVTLVDANGETSSELNANNPLTVQATVTDTDGDAVAGELITFTLSSDTLASFTNDAGTALTNSDGVATIGLQVGAGSGSGTVTATLDSGESGRAGFTSSGTDVAQTSVASLDFFASQSQLSSAGAETIELWAVVKNEQNVLLPNIKVNFAANANASIQDVQSTTDESGIARVNLSTGGDSENRIITATASIASQPELTQNIEISVVGTSININGSESVIVGDDASLTISLVDSDGKGVRGEAVSIVATDSAGNDVTADTLTPATVTTDNDGRANVIFSSTNSDDFTVTASALGASESFLVTVQQDEFRFVNPPDVNDVKDDIPLNESEILTLVWKKEGVAYAGGDVSLTISRGTITPSGTTNASGNLAVSVQSSNAGEATIVATGTDDNGEQVSTRLTIAFIAEVADNIIVDATPDAIGPDGQTSTISAVVRDATGNRVRNKLVNFTLDDVSNGSLTDAQARTDKRGIATTVYQSNAITSTESVVITATVDDNTSVTGSTTLTVGDRAFDITLGTGSLIQVPNDSSYLKEFSVFVVDSDGNPVADTQITLSALPLRASEGNTYSKGFWVYNDVAGRWEQQVNASCPNEDVNYNGILDLSPVNEDTNGDNMLTPGIVTSVTDTVTTDENGQAIVSLRYAKQFGGWATVRITARSESGGSEASESMNYGLSVASTDLADETSAPPNSPYGLSADCSTTD</sequence>
<dbReference type="Gene3D" id="2.60.40.10">
    <property type="entry name" value="Immunoglobulins"/>
    <property type="match status" value="6"/>
</dbReference>
<feature type="domain" description="Big-1" evidence="4">
    <location>
        <begin position="246"/>
        <end position="356"/>
    </location>
</feature>
<dbReference type="Proteomes" id="UP000709336">
    <property type="component" value="Unassembled WGS sequence"/>
</dbReference>
<dbReference type="PANTHER" id="PTHR39576:SF1">
    <property type="entry name" value="INVASIN"/>
    <property type="match status" value="1"/>
</dbReference>
<feature type="domain" description="Big-1" evidence="4">
    <location>
        <begin position="47"/>
        <end position="143"/>
    </location>
</feature>
<dbReference type="EMBL" id="JAATNW010000001">
    <property type="protein sequence ID" value="NMH58710.1"/>
    <property type="molecule type" value="Genomic_DNA"/>
</dbReference>
<evidence type="ECO:0000256" key="1">
    <source>
        <dbReference type="ARBA" id="ARBA00010116"/>
    </source>
</evidence>
<keyword evidence="6" id="KW-1185">Reference proteome</keyword>
<evidence type="ECO:0000259" key="4">
    <source>
        <dbReference type="PROSITE" id="PS51127"/>
    </source>
</evidence>
<evidence type="ECO:0000313" key="5">
    <source>
        <dbReference type="EMBL" id="NMH58710.1"/>
    </source>
</evidence>
<feature type="signal peptide" evidence="3">
    <location>
        <begin position="1"/>
        <end position="21"/>
    </location>
</feature>
<gene>
    <name evidence="5" type="ORF">HCJ96_01550</name>
</gene>
<dbReference type="InterPro" id="IPR013783">
    <property type="entry name" value="Ig-like_fold"/>
</dbReference>
<proteinExistence type="inferred from homology"/>
<dbReference type="InterPro" id="IPR051715">
    <property type="entry name" value="Intimin-Invasin_domain"/>
</dbReference>
<dbReference type="RefSeq" id="WP_169209264.1">
    <property type="nucleotide sequence ID" value="NZ_JAATNW010000001.1"/>
</dbReference>
<organism evidence="5 6">
    <name type="scientific">Alteromonas ponticola</name>
    <dbReference type="NCBI Taxonomy" id="2720613"/>
    <lineage>
        <taxon>Bacteria</taxon>
        <taxon>Pseudomonadati</taxon>
        <taxon>Pseudomonadota</taxon>
        <taxon>Gammaproteobacteria</taxon>
        <taxon>Alteromonadales</taxon>
        <taxon>Alteromonadaceae</taxon>
        <taxon>Alteromonas/Salinimonas group</taxon>
        <taxon>Alteromonas</taxon>
    </lineage>
</organism>
<dbReference type="SUPFAM" id="SSF49373">
    <property type="entry name" value="Invasin/intimin cell-adhesion fragments"/>
    <property type="match status" value="5"/>
</dbReference>
<keyword evidence="3" id="KW-0732">Signal</keyword>
<name>A0ABX1QWT7_9ALTE</name>
<dbReference type="SMART" id="SM00634">
    <property type="entry name" value="BID_1"/>
    <property type="match status" value="5"/>
</dbReference>
<evidence type="ECO:0000256" key="2">
    <source>
        <dbReference type="SAM" id="MobiDB-lite"/>
    </source>
</evidence>
<feature type="region of interest" description="Disordered" evidence="2">
    <location>
        <begin position="720"/>
        <end position="743"/>
    </location>
</feature>
<comment type="similarity">
    <text evidence="1">Belongs to the intimin/invasin family.</text>
</comment>
<feature type="chain" id="PRO_5046796720" evidence="3">
    <location>
        <begin position="22"/>
        <end position="743"/>
    </location>
</feature>
<dbReference type="Pfam" id="PF02369">
    <property type="entry name" value="Big_1"/>
    <property type="match status" value="1"/>
</dbReference>